<dbReference type="AlphaFoldDB" id="A0A9W6R9J2"/>
<dbReference type="GO" id="GO:0003700">
    <property type="term" value="F:DNA-binding transcription factor activity"/>
    <property type="evidence" value="ECO:0007669"/>
    <property type="project" value="TreeGrafter"/>
</dbReference>
<keyword evidence="2" id="KW-0238">DNA-binding</keyword>
<evidence type="ECO:0000256" key="4">
    <source>
        <dbReference type="SAM" id="MobiDB-lite"/>
    </source>
</evidence>
<evidence type="ECO:0000256" key="3">
    <source>
        <dbReference type="ARBA" id="ARBA00023163"/>
    </source>
</evidence>
<evidence type="ECO:0000259" key="6">
    <source>
        <dbReference type="PROSITE" id="PS51078"/>
    </source>
</evidence>
<organism evidence="7 8">
    <name type="scientific">Actinoallomurus iriomotensis</name>
    <dbReference type="NCBI Taxonomy" id="478107"/>
    <lineage>
        <taxon>Bacteria</taxon>
        <taxon>Bacillati</taxon>
        <taxon>Actinomycetota</taxon>
        <taxon>Actinomycetes</taxon>
        <taxon>Streptosporangiales</taxon>
        <taxon>Thermomonosporaceae</taxon>
        <taxon>Actinoallomurus</taxon>
    </lineage>
</organism>
<sequence length="298" mass="32086">MSRSRQESVSDDGSRSAYPQMPPEEPPARERPRPDRPSPTRASSPAVGRALTVLETLVAENDGMTLTTLARRTGIPLATCAAIVNTLEERGYAARRVVGRSHFWRATFRLYGLGAQLVRKADVSTVARDEMRALADRLTMPVHIGMLTGSSVVYVAKEAGDAFIQFNTYLGKVSPFDLTALGRAIAAYLPEDELAPLLSQLTTGSGPNAHAPDPAAFLRDLEKVRQDGYAVEDEEEQADIGCVAAPFFDNEGRVAGAVGVTGFARDLHGDRLRQVVDGVLEVAGQVSMRLGHRSGQAD</sequence>
<gene>
    <name evidence="7" type="ORF">Airi01_000150</name>
</gene>
<dbReference type="InterPro" id="IPR036390">
    <property type="entry name" value="WH_DNA-bd_sf"/>
</dbReference>
<dbReference type="Proteomes" id="UP001165135">
    <property type="component" value="Unassembled WGS sequence"/>
</dbReference>
<dbReference type="RefSeq" id="WP_285616661.1">
    <property type="nucleotide sequence ID" value="NZ_BSTJ01000001.1"/>
</dbReference>
<protein>
    <submittedName>
        <fullName evidence="7">IclR family transcriptional regulator</fullName>
    </submittedName>
</protein>
<keyword evidence="3" id="KW-0804">Transcription</keyword>
<feature type="compositionally biased region" description="Basic and acidic residues" evidence="4">
    <location>
        <begin position="1"/>
        <end position="14"/>
    </location>
</feature>
<dbReference type="InterPro" id="IPR050707">
    <property type="entry name" value="HTH_MetabolicPath_Reg"/>
</dbReference>
<dbReference type="GO" id="GO:0003677">
    <property type="term" value="F:DNA binding"/>
    <property type="evidence" value="ECO:0007669"/>
    <property type="project" value="UniProtKB-KW"/>
</dbReference>
<dbReference type="EMBL" id="BSTJ01000001">
    <property type="protein sequence ID" value="GLY71748.1"/>
    <property type="molecule type" value="Genomic_DNA"/>
</dbReference>
<feature type="region of interest" description="Disordered" evidence="4">
    <location>
        <begin position="1"/>
        <end position="47"/>
    </location>
</feature>
<feature type="domain" description="HTH iclR-type" evidence="5">
    <location>
        <begin position="44"/>
        <end position="115"/>
    </location>
</feature>
<evidence type="ECO:0000256" key="1">
    <source>
        <dbReference type="ARBA" id="ARBA00023015"/>
    </source>
</evidence>
<keyword evidence="1" id="KW-0805">Transcription regulation</keyword>
<evidence type="ECO:0000256" key="2">
    <source>
        <dbReference type="ARBA" id="ARBA00023125"/>
    </source>
</evidence>
<feature type="domain" description="IclR-ED" evidence="6">
    <location>
        <begin position="109"/>
        <end position="292"/>
    </location>
</feature>
<dbReference type="InterPro" id="IPR014757">
    <property type="entry name" value="Tscrpt_reg_IclR_C"/>
</dbReference>
<dbReference type="PANTHER" id="PTHR30136">
    <property type="entry name" value="HELIX-TURN-HELIX TRANSCRIPTIONAL REGULATOR, ICLR FAMILY"/>
    <property type="match status" value="1"/>
</dbReference>
<dbReference type="PROSITE" id="PS51077">
    <property type="entry name" value="HTH_ICLR"/>
    <property type="match status" value="1"/>
</dbReference>
<dbReference type="SMART" id="SM00346">
    <property type="entry name" value="HTH_ICLR"/>
    <property type="match status" value="1"/>
</dbReference>
<accession>A0A9W6R9J2</accession>
<comment type="caution">
    <text evidence="7">The sequence shown here is derived from an EMBL/GenBank/DDBJ whole genome shotgun (WGS) entry which is preliminary data.</text>
</comment>
<proteinExistence type="predicted"/>
<evidence type="ECO:0000313" key="7">
    <source>
        <dbReference type="EMBL" id="GLY71748.1"/>
    </source>
</evidence>
<evidence type="ECO:0000259" key="5">
    <source>
        <dbReference type="PROSITE" id="PS51077"/>
    </source>
</evidence>
<dbReference type="PANTHER" id="PTHR30136:SF24">
    <property type="entry name" value="HTH-TYPE TRANSCRIPTIONAL REPRESSOR ALLR"/>
    <property type="match status" value="1"/>
</dbReference>
<dbReference type="InterPro" id="IPR036388">
    <property type="entry name" value="WH-like_DNA-bd_sf"/>
</dbReference>
<dbReference type="SUPFAM" id="SSF46785">
    <property type="entry name" value="Winged helix' DNA-binding domain"/>
    <property type="match status" value="1"/>
</dbReference>
<evidence type="ECO:0000313" key="8">
    <source>
        <dbReference type="Proteomes" id="UP001165135"/>
    </source>
</evidence>
<dbReference type="Pfam" id="PF09339">
    <property type="entry name" value="HTH_IclR"/>
    <property type="match status" value="1"/>
</dbReference>
<reference evidence="7" key="1">
    <citation type="submission" date="2023-03" db="EMBL/GenBank/DDBJ databases">
        <title>Actinoallomurus iriomotensis NBRC 103681.</title>
        <authorList>
            <person name="Ichikawa N."/>
            <person name="Sato H."/>
            <person name="Tonouchi N."/>
        </authorList>
    </citation>
    <scope>NUCLEOTIDE SEQUENCE</scope>
    <source>
        <strain evidence="7">NBRC 103681</strain>
    </source>
</reference>
<dbReference type="Gene3D" id="3.30.450.40">
    <property type="match status" value="1"/>
</dbReference>
<dbReference type="Gene3D" id="1.10.10.10">
    <property type="entry name" value="Winged helix-like DNA-binding domain superfamily/Winged helix DNA-binding domain"/>
    <property type="match status" value="1"/>
</dbReference>
<feature type="compositionally biased region" description="Basic and acidic residues" evidence="4">
    <location>
        <begin position="26"/>
        <end position="38"/>
    </location>
</feature>
<dbReference type="InterPro" id="IPR005471">
    <property type="entry name" value="Tscrpt_reg_IclR_N"/>
</dbReference>
<dbReference type="InterPro" id="IPR029016">
    <property type="entry name" value="GAF-like_dom_sf"/>
</dbReference>
<name>A0A9W6R9J2_9ACTN</name>
<dbReference type="Pfam" id="PF01614">
    <property type="entry name" value="IclR_C"/>
    <property type="match status" value="1"/>
</dbReference>
<dbReference type="PROSITE" id="PS51078">
    <property type="entry name" value="ICLR_ED"/>
    <property type="match status" value="1"/>
</dbReference>
<dbReference type="SUPFAM" id="SSF55781">
    <property type="entry name" value="GAF domain-like"/>
    <property type="match status" value="1"/>
</dbReference>
<dbReference type="GO" id="GO:0045892">
    <property type="term" value="P:negative regulation of DNA-templated transcription"/>
    <property type="evidence" value="ECO:0007669"/>
    <property type="project" value="TreeGrafter"/>
</dbReference>